<sequence length="62" mass="6239">MHPAGRAVPATEVDGAALADVDLADAEAEEAEAEAEPDVAETEPLAELAPDAEILAAERAAT</sequence>
<dbReference type="EMBL" id="BAAAQN010000018">
    <property type="protein sequence ID" value="GAA2031819.1"/>
    <property type="molecule type" value="Genomic_DNA"/>
</dbReference>
<organism evidence="2 3">
    <name type="scientific">Catenulispora yoronensis</name>
    <dbReference type="NCBI Taxonomy" id="450799"/>
    <lineage>
        <taxon>Bacteria</taxon>
        <taxon>Bacillati</taxon>
        <taxon>Actinomycetota</taxon>
        <taxon>Actinomycetes</taxon>
        <taxon>Catenulisporales</taxon>
        <taxon>Catenulisporaceae</taxon>
        <taxon>Catenulispora</taxon>
    </lineage>
</organism>
<reference evidence="2 3" key="1">
    <citation type="journal article" date="2019" name="Int. J. Syst. Evol. Microbiol.">
        <title>The Global Catalogue of Microorganisms (GCM) 10K type strain sequencing project: providing services to taxonomists for standard genome sequencing and annotation.</title>
        <authorList>
            <consortium name="The Broad Institute Genomics Platform"/>
            <consortium name="The Broad Institute Genome Sequencing Center for Infectious Disease"/>
            <person name="Wu L."/>
            <person name="Ma J."/>
        </authorList>
    </citation>
    <scope>NUCLEOTIDE SEQUENCE [LARGE SCALE GENOMIC DNA]</scope>
    <source>
        <strain evidence="2 3">JCM 16014</strain>
    </source>
</reference>
<name>A0ABN2UFK1_9ACTN</name>
<evidence type="ECO:0000256" key="1">
    <source>
        <dbReference type="SAM" id="MobiDB-lite"/>
    </source>
</evidence>
<protein>
    <submittedName>
        <fullName evidence="2">Uncharacterized protein</fullName>
    </submittedName>
</protein>
<dbReference type="Proteomes" id="UP001500751">
    <property type="component" value="Unassembled WGS sequence"/>
</dbReference>
<evidence type="ECO:0000313" key="3">
    <source>
        <dbReference type="Proteomes" id="UP001500751"/>
    </source>
</evidence>
<gene>
    <name evidence="2" type="ORF">GCM10009839_34780</name>
</gene>
<comment type="caution">
    <text evidence="2">The sequence shown here is derived from an EMBL/GenBank/DDBJ whole genome shotgun (WGS) entry which is preliminary data.</text>
</comment>
<feature type="compositionally biased region" description="Acidic residues" evidence="1">
    <location>
        <begin position="26"/>
        <end position="41"/>
    </location>
</feature>
<keyword evidence="3" id="KW-1185">Reference proteome</keyword>
<proteinExistence type="predicted"/>
<evidence type="ECO:0000313" key="2">
    <source>
        <dbReference type="EMBL" id="GAA2031819.1"/>
    </source>
</evidence>
<feature type="region of interest" description="Disordered" evidence="1">
    <location>
        <begin position="26"/>
        <end position="62"/>
    </location>
</feature>
<accession>A0ABN2UFK1</accession>